<feature type="binding site" evidence="7">
    <location>
        <position position="175"/>
    </location>
    <ligand>
        <name>S-adenosyl-L-methionine</name>
        <dbReference type="ChEBI" id="CHEBI:59789"/>
    </ligand>
</feature>
<comment type="catalytic activity">
    <reaction evidence="6 8">
        <text>a 2'-deoxyadenosine in DNA + S-adenosyl-L-methionine = an N(6)-methyl-2'-deoxyadenosine in DNA + S-adenosyl-L-homocysteine + H(+)</text>
        <dbReference type="Rhea" id="RHEA:15197"/>
        <dbReference type="Rhea" id="RHEA-COMP:12418"/>
        <dbReference type="Rhea" id="RHEA-COMP:12419"/>
        <dbReference type="ChEBI" id="CHEBI:15378"/>
        <dbReference type="ChEBI" id="CHEBI:57856"/>
        <dbReference type="ChEBI" id="CHEBI:59789"/>
        <dbReference type="ChEBI" id="CHEBI:90615"/>
        <dbReference type="ChEBI" id="CHEBI:90616"/>
        <dbReference type="EC" id="2.1.1.72"/>
    </reaction>
</comment>
<reference evidence="10" key="1">
    <citation type="journal article" date="2022" name="Microorganisms">
        <title>Beyond the ABCs#Discovery of Three New Plasmid Types in Rhodobacterales (RepQ, RepY, RepW).</title>
        <authorList>
            <person name="Freese H.M."/>
            <person name="Ringel V."/>
            <person name="Overmann J."/>
            <person name="Petersen J."/>
        </authorList>
    </citation>
    <scope>NUCLEOTIDE SEQUENCE [LARGE SCALE GENOMIC DNA]</scope>
    <source>
        <strain evidence="10">DSM 110277</strain>
    </source>
</reference>
<dbReference type="GO" id="GO:0032259">
    <property type="term" value="P:methylation"/>
    <property type="evidence" value="ECO:0007669"/>
    <property type="project" value="UniProtKB-KW"/>
</dbReference>
<keyword evidence="4 8" id="KW-0808">Transferase</keyword>
<dbReference type="InterPro" id="IPR012327">
    <property type="entry name" value="MeTrfase_D12"/>
</dbReference>
<evidence type="ECO:0000256" key="8">
    <source>
        <dbReference type="RuleBase" id="RU361257"/>
    </source>
</evidence>
<evidence type="ECO:0000313" key="9">
    <source>
        <dbReference type="EMBL" id="UOA24098.1"/>
    </source>
</evidence>
<dbReference type="AlphaFoldDB" id="A0AAX3AHE1"/>
<evidence type="ECO:0000256" key="5">
    <source>
        <dbReference type="ARBA" id="ARBA00022691"/>
    </source>
</evidence>
<keyword evidence="10" id="KW-1185">Reference proteome</keyword>
<dbReference type="PANTHER" id="PTHR30481">
    <property type="entry name" value="DNA ADENINE METHYLASE"/>
    <property type="match status" value="1"/>
</dbReference>
<feature type="binding site" evidence="7">
    <location>
        <position position="11"/>
    </location>
    <ligand>
        <name>S-adenosyl-L-methionine</name>
        <dbReference type="ChEBI" id="CHEBI:59789"/>
    </ligand>
</feature>
<dbReference type="SUPFAM" id="SSF53335">
    <property type="entry name" value="S-adenosyl-L-methionine-dependent methyltransferases"/>
    <property type="match status" value="1"/>
</dbReference>
<dbReference type="PROSITE" id="PS00092">
    <property type="entry name" value="N6_MTASE"/>
    <property type="match status" value="1"/>
</dbReference>
<evidence type="ECO:0000256" key="7">
    <source>
        <dbReference type="PIRSR" id="PIRSR000398-1"/>
    </source>
</evidence>
<dbReference type="EMBL" id="CP084959">
    <property type="protein sequence ID" value="UOA24098.1"/>
    <property type="molecule type" value="Genomic_DNA"/>
</dbReference>
<dbReference type="GO" id="GO:0009007">
    <property type="term" value="F:site-specific DNA-methyltransferase (adenine-specific) activity"/>
    <property type="evidence" value="ECO:0007669"/>
    <property type="project" value="UniProtKB-UniRule"/>
</dbReference>
<dbReference type="GO" id="GO:1904047">
    <property type="term" value="F:S-adenosyl-L-methionine binding"/>
    <property type="evidence" value="ECO:0007669"/>
    <property type="project" value="TreeGrafter"/>
</dbReference>
<evidence type="ECO:0000256" key="3">
    <source>
        <dbReference type="ARBA" id="ARBA00022603"/>
    </source>
</evidence>
<dbReference type="Pfam" id="PF02086">
    <property type="entry name" value="MethyltransfD12"/>
    <property type="match status" value="1"/>
</dbReference>
<accession>A0AAX3AHE1</accession>
<dbReference type="EC" id="2.1.1.72" evidence="2 8"/>
<evidence type="ECO:0000256" key="4">
    <source>
        <dbReference type="ARBA" id="ARBA00022679"/>
    </source>
</evidence>
<feature type="binding site" evidence="7">
    <location>
        <position position="52"/>
    </location>
    <ligand>
        <name>S-adenosyl-L-methionine</name>
        <dbReference type="ChEBI" id="CHEBI:59789"/>
    </ligand>
</feature>
<keyword evidence="5 8" id="KW-0949">S-adenosyl-L-methionine</keyword>
<evidence type="ECO:0000256" key="1">
    <source>
        <dbReference type="ARBA" id="ARBA00006594"/>
    </source>
</evidence>
<dbReference type="GO" id="GO:0043565">
    <property type="term" value="F:sequence-specific DNA binding"/>
    <property type="evidence" value="ECO:0007669"/>
    <property type="project" value="TreeGrafter"/>
</dbReference>
<dbReference type="GO" id="GO:0009307">
    <property type="term" value="P:DNA restriction-modification system"/>
    <property type="evidence" value="ECO:0007669"/>
    <property type="project" value="InterPro"/>
</dbReference>
<comment type="similarity">
    <text evidence="1 8">Belongs to the N(4)/N(6)-methyltransferase family.</text>
</comment>
<dbReference type="PIRSF" id="PIRSF000398">
    <property type="entry name" value="M_m6A_EcoRV"/>
    <property type="match status" value="1"/>
</dbReference>
<dbReference type="InterPro" id="IPR023095">
    <property type="entry name" value="Ade_MeTrfase_dom_2"/>
</dbReference>
<dbReference type="InterPro" id="IPR002052">
    <property type="entry name" value="DNA_methylase_N6_adenine_CS"/>
</dbReference>
<dbReference type="GO" id="GO:0006298">
    <property type="term" value="P:mismatch repair"/>
    <property type="evidence" value="ECO:0007669"/>
    <property type="project" value="TreeGrafter"/>
</dbReference>
<evidence type="ECO:0000256" key="6">
    <source>
        <dbReference type="ARBA" id="ARBA00047942"/>
    </source>
</evidence>
<sequence>MKPFLKWAGGKRWLFTAEFIEHLPGFNRYIEPFLGGGAGFLSVEPNDAILSDVNPSLINVYHVIRDSFQDLVANLHSHQANHSPEYYYKIRGENFLCNIERAGQFLYLNRTCWNGLYRLNRKGQFNVPIGSKSKVILPDDDFCSVATALKKADIRCCDFEETINRAEAGDLLFVDPPYTVAHNNNGFVKYNENIFSWADQIRLRDSIDRALGRGASLVLTNADHFSVRDLYEEIGVHTSLSRLSVISGTAKGRSKVSELLVIA</sequence>
<dbReference type="PANTHER" id="PTHR30481:SF3">
    <property type="entry name" value="DNA ADENINE METHYLASE"/>
    <property type="match status" value="1"/>
</dbReference>
<dbReference type="Gene3D" id="1.10.1020.10">
    <property type="entry name" value="Adenine-specific Methyltransferase, Domain 2"/>
    <property type="match status" value="1"/>
</dbReference>
<dbReference type="PRINTS" id="PR00505">
    <property type="entry name" value="D12N6MTFRASE"/>
</dbReference>
<evidence type="ECO:0000256" key="2">
    <source>
        <dbReference type="ARBA" id="ARBA00011900"/>
    </source>
</evidence>
<dbReference type="InterPro" id="IPR029063">
    <property type="entry name" value="SAM-dependent_MTases_sf"/>
</dbReference>
<dbReference type="RefSeq" id="WP_243250560.1">
    <property type="nucleotide sequence ID" value="NZ_CP084959.1"/>
</dbReference>
<name>A0AAX3AHE1_9RHOB</name>
<dbReference type="InterPro" id="IPR012263">
    <property type="entry name" value="M_m6A_EcoRV"/>
</dbReference>
<proteinExistence type="inferred from homology"/>
<protein>
    <recommendedName>
        <fullName evidence="2 8">Site-specific DNA-methyltransferase (adenine-specific)</fullName>
        <ecNumber evidence="2 8">2.1.1.72</ecNumber>
    </recommendedName>
</protein>
<keyword evidence="3 8" id="KW-0489">Methyltransferase</keyword>
<gene>
    <name evidence="9" type="primary">dpnM</name>
    <name evidence="9" type="ORF">DSM110277_02534</name>
</gene>
<dbReference type="Proteomes" id="UP000830781">
    <property type="component" value="Chromosome"/>
</dbReference>
<dbReference type="REBASE" id="611802">
    <property type="entry name" value="M.Spo110277ORF2534P"/>
</dbReference>
<dbReference type="Gene3D" id="3.40.50.150">
    <property type="entry name" value="Vaccinia Virus protein VP39"/>
    <property type="match status" value="1"/>
</dbReference>
<dbReference type="NCBIfam" id="TIGR00571">
    <property type="entry name" value="dam"/>
    <property type="match status" value="1"/>
</dbReference>
<feature type="binding site" evidence="7">
    <location>
        <position position="7"/>
    </location>
    <ligand>
        <name>S-adenosyl-L-methionine</name>
        <dbReference type="ChEBI" id="CHEBI:59789"/>
    </ligand>
</feature>
<evidence type="ECO:0000313" key="10">
    <source>
        <dbReference type="Proteomes" id="UP000830781"/>
    </source>
</evidence>
<organism evidence="9 10">
    <name type="scientific">Sulfitobacter pontiacus</name>
    <dbReference type="NCBI Taxonomy" id="60137"/>
    <lineage>
        <taxon>Bacteria</taxon>
        <taxon>Pseudomonadati</taxon>
        <taxon>Pseudomonadota</taxon>
        <taxon>Alphaproteobacteria</taxon>
        <taxon>Rhodobacterales</taxon>
        <taxon>Roseobacteraceae</taxon>
        <taxon>Sulfitobacter</taxon>
    </lineage>
</organism>